<dbReference type="EMBL" id="BART01035138">
    <property type="protein sequence ID" value="GAH11352.1"/>
    <property type="molecule type" value="Genomic_DNA"/>
</dbReference>
<dbReference type="InterPro" id="IPR001130">
    <property type="entry name" value="TatD-like"/>
</dbReference>
<dbReference type="GO" id="GO:0016788">
    <property type="term" value="F:hydrolase activity, acting on ester bonds"/>
    <property type="evidence" value="ECO:0007669"/>
    <property type="project" value="InterPro"/>
</dbReference>
<evidence type="ECO:0000256" key="2">
    <source>
        <dbReference type="ARBA" id="ARBA00022723"/>
    </source>
</evidence>
<reference evidence="4" key="1">
    <citation type="journal article" date="2014" name="Front. Microbiol.">
        <title>High frequency of phylogenetically diverse reductive dehalogenase-homologous genes in deep subseafloor sedimentary metagenomes.</title>
        <authorList>
            <person name="Kawai M."/>
            <person name="Futagami T."/>
            <person name="Toyoda A."/>
            <person name="Takaki Y."/>
            <person name="Nishi S."/>
            <person name="Hori S."/>
            <person name="Arai W."/>
            <person name="Tsubouchi T."/>
            <person name="Morono Y."/>
            <person name="Uchiyama I."/>
            <person name="Ito T."/>
            <person name="Fujiyama A."/>
            <person name="Inagaki F."/>
            <person name="Takami H."/>
        </authorList>
    </citation>
    <scope>NUCLEOTIDE SEQUENCE</scope>
    <source>
        <strain evidence="4">Expedition CK06-06</strain>
    </source>
</reference>
<feature type="non-terminal residue" evidence="4">
    <location>
        <position position="196"/>
    </location>
</feature>
<keyword evidence="3" id="KW-0378">Hydrolase</keyword>
<evidence type="ECO:0000256" key="1">
    <source>
        <dbReference type="ARBA" id="ARBA00009275"/>
    </source>
</evidence>
<gene>
    <name evidence="4" type="ORF">S01H4_59803</name>
</gene>
<keyword evidence="2" id="KW-0479">Metal-binding</keyword>
<dbReference type="InterPro" id="IPR032466">
    <property type="entry name" value="Metal_Hydrolase"/>
</dbReference>
<sequence length="196" mass="23008">IFLGIVSQNYNIEFIKGRNRIGFSIGWAPQTVTYTPKSQYEIEWKKWIENIQDYQENYLAIGEIGLDFHHAKILEKREKQVSELKKIFELTKGLKKPYVLHIRNAAEHEFDRTHPDHRYNKRDGATKEILNLIKEFNINPRRIMWHCFSGPDEYGTILPKQGYTLSVPSSAYGMNKWRRVTKSSPLSALVTETDSY</sequence>
<dbReference type="AlphaFoldDB" id="X1CU54"/>
<accession>X1CU54</accession>
<comment type="similarity">
    <text evidence="1">Belongs to the metallo-dependent hydrolases superfamily. TatD-type hydrolase family.</text>
</comment>
<evidence type="ECO:0000313" key="4">
    <source>
        <dbReference type="EMBL" id="GAH11352.1"/>
    </source>
</evidence>
<dbReference type="PANTHER" id="PTHR46317:SF1">
    <property type="entry name" value="HYDROLASE, TATD FAMILY"/>
    <property type="match status" value="1"/>
</dbReference>
<name>X1CU54_9ZZZZ</name>
<proteinExistence type="inferred from homology"/>
<organism evidence="4">
    <name type="scientific">marine sediment metagenome</name>
    <dbReference type="NCBI Taxonomy" id="412755"/>
    <lineage>
        <taxon>unclassified sequences</taxon>
        <taxon>metagenomes</taxon>
        <taxon>ecological metagenomes</taxon>
    </lineage>
</organism>
<dbReference type="Gene3D" id="3.20.20.140">
    <property type="entry name" value="Metal-dependent hydrolases"/>
    <property type="match status" value="1"/>
</dbReference>
<dbReference type="GO" id="GO:0046872">
    <property type="term" value="F:metal ion binding"/>
    <property type="evidence" value="ECO:0007669"/>
    <property type="project" value="UniProtKB-KW"/>
</dbReference>
<comment type="caution">
    <text evidence="4">The sequence shown here is derived from an EMBL/GenBank/DDBJ whole genome shotgun (WGS) entry which is preliminary data.</text>
</comment>
<feature type="non-terminal residue" evidence="4">
    <location>
        <position position="1"/>
    </location>
</feature>
<dbReference type="Pfam" id="PF01026">
    <property type="entry name" value="TatD_DNase"/>
    <property type="match status" value="1"/>
</dbReference>
<protein>
    <submittedName>
        <fullName evidence="4">Uncharacterized protein</fullName>
    </submittedName>
</protein>
<dbReference type="SUPFAM" id="SSF51556">
    <property type="entry name" value="Metallo-dependent hydrolases"/>
    <property type="match status" value="1"/>
</dbReference>
<dbReference type="PANTHER" id="PTHR46317">
    <property type="entry name" value="HYDROLASE OF PHP SUPERFAMILY-RELATED PROTEIN"/>
    <property type="match status" value="1"/>
</dbReference>
<evidence type="ECO:0000256" key="3">
    <source>
        <dbReference type="ARBA" id="ARBA00022801"/>
    </source>
</evidence>
<dbReference type="PIRSF" id="PIRSF005902">
    <property type="entry name" value="DNase_TatD"/>
    <property type="match status" value="1"/>
</dbReference>